<evidence type="ECO:0000313" key="4">
    <source>
        <dbReference type="EMBL" id="USS90027.1"/>
    </source>
</evidence>
<dbReference type="EMBL" id="CP097121">
    <property type="protein sequence ID" value="USS90027.1"/>
    <property type="molecule type" value="Genomic_DNA"/>
</dbReference>
<name>A0ABY5BUK9_9LACO</name>
<protein>
    <submittedName>
        <fullName evidence="4">Glycosyltransferase</fullName>
        <ecNumber evidence="4">2.4.-.-</ecNumber>
    </submittedName>
</protein>
<dbReference type="RefSeq" id="WP_252794287.1">
    <property type="nucleotide sequence ID" value="NZ_CP097121.1"/>
</dbReference>
<keyword evidence="1 4" id="KW-0328">Glycosyltransferase</keyword>
<dbReference type="Proteomes" id="UP001056164">
    <property type="component" value="Chromosome"/>
</dbReference>
<organism evidence="4 5">
    <name type="scientific">Fructilactobacillus carniphilus</name>
    <dbReference type="NCBI Taxonomy" id="2940297"/>
    <lineage>
        <taxon>Bacteria</taxon>
        <taxon>Bacillati</taxon>
        <taxon>Bacillota</taxon>
        <taxon>Bacilli</taxon>
        <taxon>Lactobacillales</taxon>
        <taxon>Lactobacillaceae</taxon>
        <taxon>Fructilactobacillus</taxon>
    </lineage>
</organism>
<dbReference type="PANTHER" id="PTHR12526">
    <property type="entry name" value="GLYCOSYLTRANSFERASE"/>
    <property type="match status" value="1"/>
</dbReference>
<feature type="domain" description="Glycosyl transferase family 1" evidence="3">
    <location>
        <begin position="302"/>
        <end position="454"/>
    </location>
</feature>
<dbReference type="PANTHER" id="PTHR12526:SF629">
    <property type="entry name" value="TEICHURONIC ACID BIOSYNTHESIS GLYCOSYLTRANSFERASE TUAH-RELATED"/>
    <property type="match status" value="1"/>
</dbReference>
<sequence length="491" mass="56829">MQTKSNVPPMNFFVNRAMGVGNSGIEHAEFYRAHRFDEAHLPYRLVFVQLIKNLHEAMDKWHLKNQQVVNMYEYFVLGERYLTDGVQQFYEYQDRQVADKHGVPLLLETITSSGIHIVETMIRYQKPQDLFMASKVELFEQATGDRKVTFNFYRTNHQQTVIRNIHLFKQNGKHLFFWNEIQVQRYFFAQLDLAFGSKSNWFLDRGEESEVALFYPKFPNSKVIEMVHADHLSDRNDPNHPLWNNYYEYSLTHLDQIDLVISATEIQTQDFLKDFPNDKHKFITIPVGGVSDNHKPIKPKWHPGKQLHLVTASRLAGEKHIDIAVRAVAKIKQQGYDVTFDIYGIGSQNKIISDIIATSSAGDYIHLKGFSSELEKVYPKYDAFLTASFSEGFGLSTVEALNAGLPVIGYNARFGSLEMIHDGQNGFLEPFKVGDDNLYFNVNSLARGIKRLLDCDYPQVCQATQTTMEQFRHREITRKWEEVVHALRISE</sequence>
<dbReference type="GO" id="GO:0016757">
    <property type="term" value="F:glycosyltransferase activity"/>
    <property type="evidence" value="ECO:0007669"/>
    <property type="project" value="UniProtKB-KW"/>
</dbReference>
<gene>
    <name evidence="4" type="ORF">M3M37_03995</name>
</gene>
<dbReference type="Pfam" id="PF00534">
    <property type="entry name" value="Glycos_transf_1"/>
    <property type="match status" value="1"/>
</dbReference>
<evidence type="ECO:0000313" key="5">
    <source>
        <dbReference type="Proteomes" id="UP001056164"/>
    </source>
</evidence>
<dbReference type="Gene3D" id="3.40.50.2000">
    <property type="entry name" value="Glycogen Phosphorylase B"/>
    <property type="match status" value="3"/>
</dbReference>
<evidence type="ECO:0000259" key="3">
    <source>
        <dbReference type="Pfam" id="PF00534"/>
    </source>
</evidence>
<evidence type="ECO:0000256" key="2">
    <source>
        <dbReference type="ARBA" id="ARBA00022679"/>
    </source>
</evidence>
<dbReference type="SUPFAM" id="SSF53756">
    <property type="entry name" value="UDP-Glycosyltransferase/glycogen phosphorylase"/>
    <property type="match status" value="1"/>
</dbReference>
<dbReference type="InterPro" id="IPR001296">
    <property type="entry name" value="Glyco_trans_1"/>
</dbReference>
<evidence type="ECO:0000256" key="1">
    <source>
        <dbReference type="ARBA" id="ARBA00022676"/>
    </source>
</evidence>
<dbReference type="EC" id="2.4.-.-" evidence="4"/>
<keyword evidence="2 4" id="KW-0808">Transferase</keyword>
<keyword evidence="5" id="KW-1185">Reference proteome</keyword>
<reference evidence="4" key="1">
    <citation type="submission" date="2022-05" db="EMBL/GenBank/DDBJ databases">
        <authorList>
            <person name="Oliphant S.A."/>
            <person name="Watson-Haigh N.S."/>
            <person name="Sumby K.M."/>
            <person name="Gardner J.M."/>
            <person name="Jiranek V."/>
        </authorList>
    </citation>
    <scope>NUCLEOTIDE SEQUENCE</scope>
    <source>
        <strain evidence="4">KI4_A6</strain>
    </source>
</reference>
<accession>A0ABY5BUK9</accession>
<proteinExistence type="predicted"/>